<dbReference type="EMBL" id="BSRI01000002">
    <property type="protein sequence ID" value="GLV61089.1"/>
    <property type="molecule type" value="Genomic_DNA"/>
</dbReference>
<name>A0ABQ6G4N6_9CHLR</name>
<protein>
    <submittedName>
        <fullName evidence="2">Uncharacterized protein</fullName>
    </submittedName>
</protein>
<sequence>MNHPTTMRENKSNTTARKSHPSVIQMDIMPAYPLAVWAHCIGENSFYEWDGCPTS</sequence>
<reference evidence="2 3" key="1">
    <citation type="submission" date="2023-02" db="EMBL/GenBank/DDBJ databases">
        <title>Dictyobacter halimunensis sp. nov., a new member of the class Ktedonobacteria from forest soil in a geothermal area.</title>
        <authorList>
            <person name="Rachmania M.K."/>
            <person name="Ningsih F."/>
            <person name="Sakai Y."/>
            <person name="Yabe S."/>
            <person name="Yokota A."/>
            <person name="Sjamsuridzal W."/>
        </authorList>
    </citation>
    <scope>NUCLEOTIDE SEQUENCE [LARGE SCALE GENOMIC DNA]</scope>
    <source>
        <strain evidence="2 3">S3.2.2.5</strain>
    </source>
</reference>
<comment type="caution">
    <text evidence="2">The sequence shown here is derived from an EMBL/GenBank/DDBJ whole genome shotgun (WGS) entry which is preliminary data.</text>
</comment>
<feature type="region of interest" description="Disordered" evidence="1">
    <location>
        <begin position="1"/>
        <end position="22"/>
    </location>
</feature>
<accession>A0ABQ6G4N6</accession>
<dbReference type="Proteomes" id="UP001344906">
    <property type="component" value="Unassembled WGS sequence"/>
</dbReference>
<feature type="compositionally biased region" description="Basic and acidic residues" evidence="1">
    <location>
        <begin position="1"/>
        <end position="11"/>
    </location>
</feature>
<evidence type="ECO:0000313" key="2">
    <source>
        <dbReference type="EMBL" id="GLV61089.1"/>
    </source>
</evidence>
<evidence type="ECO:0000313" key="3">
    <source>
        <dbReference type="Proteomes" id="UP001344906"/>
    </source>
</evidence>
<evidence type="ECO:0000256" key="1">
    <source>
        <dbReference type="SAM" id="MobiDB-lite"/>
    </source>
</evidence>
<keyword evidence="3" id="KW-1185">Reference proteome</keyword>
<gene>
    <name evidence="2" type="ORF">KDH_79060</name>
</gene>
<proteinExistence type="predicted"/>
<organism evidence="2 3">
    <name type="scientific">Dictyobacter halimunensis</name>
    <dbReference type="NCBI Taxonomy" id="3026934"/>
    <lineage>
        <taxon>Bacteria</taxon>
        <taxon>Bacillati</taxon>
        <taxon>Chloroflexota</taxon>
        <taxon>Ktedonobacteria</taxon>
        <taxon>Ktedonobacterales</taxon>
        <taxon>Dictyobacteraceae</taxon>
        <taxon>Dictyobacter</taxon>
    </lineage>
</organism>